<dbReference type="PANTHER" id="PTHR35545:SF26">
    <property type="entry name" value="F-BOX DOMAIN-CONTAINING PROTEIN"/>
    <property type="match status" value="1"/>
</dbReference>
<dbReference type="SUPFAM" id="SSF52047">
    <property type="entry name" value="RNI-like"/>
    <property type="match status" value="1"/>
</dbReference>
<comment type="caution">
    <text evidence="1">The sequence shown here is derived from an EMBL/GenBank/DDBJ whole genome shotgun (WGS) entry which is preliminary data.</text>
</comment>
<evidence type="ECO:0000313" key="1">
    <source>
        <dbReference type="EMBL" id="KAG2571789.1"/>
    </source>
</evidence>
<dbReference type="AlphaFoldDB" id="A0A8T0QG19"/>
<keyword evidence="2" id="KW-1185">Reference proteome</keyword>
<protein>
    <submittedName>
        <fullName evidence="1">Uncharacterized protein</fullName>
    </submittedName>
</protein>
<name>A0A8T0QG19_PANVG</name>
<organism evidence="1 2">
    <name type="scientific">Panicum virgatum</name>
    <name type="common">Blackwell switchgrass</name>
    <dbReference type="NCBI Taxonomy" id="38727"/>
    <lineage>
        <taxon>Eukaryota</taxon>
        <taxon>Viridiplantae</taxon>
        <taxon>Streptophyta</taxon>
        <taxon>Embryophyta</taxon>
        <taxon>Tracheophyta</taxon>
        <taxon>Spermatophyta</taxon>
        <taxon>Magnoliopsida</taxon>
        <taxon>Liliopsida</taxon>
        <taxon>Poales</taxon>
        <taxon>Poaceae</taxon>
        <taxon>PACMAD clade</taxon>
        <taxon>Panicoideae</taxon>
        <taxon>Panicodae</taxon>
        <taxon>Paniceae</taxon>
        <taxon>Panicinae</taxon>
        <taxon>Panicum</taxon>
        <taxon>Panicum sect. Hiantes</taxon>
    </lineage>
</organism>
<evidence type="ECO:0000313" key="2">
    <source>
        <dbReference type="Proteomes" id="UP000823388"/>
    </source>
</evidence>
<accession>A0A8T0QG19</accession>
<proteinExistence type="predicted"/>
<reference evidence="1" key="1">
    <citation type="submission" date="2020-05" db="EMBL/GenBank/DDBJ databases">
        <title>WGS assembly of Panicum virgatum.</title>
        <authorList>
            <person name="Lovell J.T."/>
            <person name="Jenkins J."/>
            <person name="Shu S."/>
            <person name="Juenger T.E."/>
            <person name="Schmutz J."/>
        </authorList>
    </citation>
    <scope>NUCLEOTIDE SEQUENCE</scope>
    <source>
        <strain evidence="1">AP13</strain>
    </source>
</reference>
<dbReference type="EMBL" id="CM029049">
    <property type="protein sequence ID" value="KAG2571789.1"/>
    <property type="molecule type" value="Genomic_DNA"/>
</dbReference>
<dbReference type="OrthoDB" id="681589at2759"/>
<dbReference type="PANTHER" id="PTHR35545">
    <property type="entry name" value="F-BOX DOMAIN-CONTAINING PROTEIN"/>
    <property type="match status" value="1"/>
</dbReference>
<dbReference type="Proteomes" id="UP000823388">
    <property type="component" value="Chromosome 7K"/>
</dbReference>
<sequence>MAECLASAFRWPGLERLAVYAFPRGAAAGGAGAKQPAHVFPDPEPVRALLTASRVVTLHAKNCLAQSGRGYGLLFPALTRLTVEITPRVRAVFPRSYFGDLLLSCRELVFLRLVSCYVAGSAAARPSPFVVDLPPSSKLRELILETCSFVDLRLVSAPSLERLVVERCDLLSSLTVGIAPRLATMVWHGVPPRMYGGGTASLRFVELRDWDEYNRVSEKQLASFFLSLPKVEVLELRYLDPSRFLVHPTFSPIRLENLKKLLIDLPRVWPLHRIKKLLAKLLEIATCLEKLHIHFFALSSGTSEEWDTGTPHDDSADDFQHTFLRQIVMDRFEGTKDQIALIRLLLSSCGALKTLLLIRHRALLEVKLGRQGGIACPSWLMEDKKAEFVSQLRDGIYSCRNRFKIKRRHVTFCIMFVQRSPFSWKSS</sequence>
<gene>
    <name evidence="1" type="ORF">PVAP13_7KG119500</name>
</gene>